<evidence type="ECO:0000256" key="5">
    <source>
        <dbReference type="PIRSR" id="PIRSR000450-1"/>
    </source>
</evidence>
<keyword evidence="4" id="KW-0486">Methionine biosynthesis</keyword>
<comment type="subcellular location">
    <subcellularLocation>
        <location evidence="4">Cytoplasm</location>
    </subcellularLocation>
</comment>
<organism evidence="6 7">
    <name type="scientific">Lentilactobacillus sunkii</name>
    <dbReference type="NCBI Taxonomy" id="481719"/>
    <lineage>
        <taxon>Bacteria</taxon>
        <taxon>Bacillati</taxon>
        <taxon>Bacillota</taxon>
        <taxon>Bacilli</taxon>
        <taxon>Lactobacillales</taxon>
        <taxon>Lactobacillaceae</taxon>
        <taxon>Lentilactobacillus</taxon>
    </lineage>
</organism>
<comment type="caution">
    <text evidence="4">Lacks conserved residue(s) required for the propagation of feature annotation.</text>
</comment>
<feature type="binding site" evidence="4">
    <location>
        <position position="183"/>
    </location>
    <ligand>
        <name>substrate</name>
    </ligand>
</feature>
<dbReference type="RefSeq" id="WP_070367501.1">
    <property type="nucleotide sequence ID" value="NZ_JAZHVW010000001.1"/>
</dbReference>
<dbReference type="AlphaFoldDB" id="A0A1E7XDR1"/>
<dbReference type="GO" id="GO:0005737">
    <property type="term" value="C:cytoplasm"/>
    <property type="evidence" value="ECO:0007669"/>
    <property type="project" value="UniProtKB-SubCell"/>
</dbReference>
<comment type="caution">
    <text evidence="6">The sequence shown here is derived from an EMBL/GenBank/DDBJ whole genome shotgun (WGS) entry which is preliminary data.</text>
</comment>
<comment type="function">
    <text evidence="4">Transfers an acetyl group from acetyl-CoA to L-homoserine, forming acetyl-L-homoserine.</text>
</comment>
<dbReference type="Proteomes" id="UP000177010">
    <property type="component" value="Unassembled WGS sequence"/>
</dbReference>
<keyword evidence="1 4" id="KW-0028">Amino-acid biosynthesis</keyword>
<dbReference type="EC" id="2.3.1.31" evidence="4"/>
<feature type="active site" description="Proton acceptor" evidence="4">
    <location>
        <position position="226"/>
    </location>
</feature>
<dbReference type="PANTHER" id="PTHR20919">
    <property type="entry name" value="HOMOSERINE O-SUCCINYLTRANSFERASE"/>
    <property type="match status" value="1"/>
</dbReference>
<comment type="similarity">
    <text evidence="4">Belongs to the MetA family.</text>
</comment>
<dbReference type="Pfam" id="PF04204">
    <property type="entry name" value="HTS"/>
    <property type="match status" value="1"/>
</dbReference>
<dbReference type="GO" id="GO:0008899">
    <property type="term" value="F:homoserine O-succinyltransferase activity"/>
    <property type="evidence" value="ECO:0007669"/>
    <property type="project" value="UniProtKB-UniRule"/>
</dbReference>
<keyword evidence="3 4" id="KW-0012">Acyltransferase</keyword>
<dbReference type="GO" id="GO:0009086">
    <property type="term" value="P:methionine biosynthetic process"/>
    <property type="evidence" value="ECO:0007669"/>
    <property type="project" value="UniProtKB-UniRule"/>
</dbReference>
<evidence type="ECO:0000313" key="7">
    <source>
        <dbReference type="Proteomes" id="UP000177010"/>
    </source>
</evidence>
<evidence type="ECO:0000256" key="2">
    <source>
        <dbReference type="ARBA" id="ARBA00022679"/>
    </source>
</evidence>
<feature type="active site" description="Acyl-thioester intermediate" evidence="4 5">
    <location>
        <position position="131"/>
    </location>
</feature>
<evidence type="ECO:0000256" key="4">
    <source>
        <dbReference type="HAMAP-Rule" id="MF_00295"/>
    </source>
</evidence>
<dbReference type="SUPFAM" id="SSF52317">
    <property type="entry name" value="Class I glutamine amidotransferase-like"/>
    <property type="match status" value="1"/>
</dbReference>
<accession>A0A1E7XDR1</accession>
<dbReference type="UniPathway" id="UPA00051">
    <property type="reaction ID" value="UER00074"/>
</dbReference>
<dbReference type="InterPro" id="IPR033752">
    <property type="entry name" value="MetA_family"/>
</dbReference>
<protein>
    <recommendedName>
        <fullName evidence="4">Homoserine O-acetyltransferase</fullName>
        <shortName evidence="4">HAT</shortName>
        <ecNumber evidence="4">2.3.1.31</ecNumber>
    </recommendedName>
    <alternativeName>
        <fullName evidence="4">Homoserine transacetylase</fullName>
        <shortName evidence="4">HTA</shortName>
    </alternativeName>
</protein>
<feature type="site" description="Important for acyl-CoA specificity" evidence="4">
    <location>
        <position position="100"/>
    </location>
</feature>
<reference evidence="6 7" key="1">
    <citation type="submission" date="2016-09" db="EMBL/GenBank/DDBJ databases">
        <title>Genome Sequence of Lactobacillus sunkii Strain CG01.</title>
        <authorList>
            <person name="Poehlein A."/>
            <person name="Gabris C."/>
            <person name="Bengelsdorf F.R."/>
            <person name="Duerre P."/>
            <person name="Daniel R."/>
        </authorList>
    </citation>
    <scope>NUCLEOTIDE SEQUENCE [LARGE SCALE GENOMIC DNA]</scope>
    <source>
        <strain evidence="6 7">CG_D</strain>
    </source>
</reference>
<feature type="site" description="Important for substrate specificity" evidence="4">
    <location>
        <position position="183"/>
    </location>
</feature>
<comment type="pathway">
    <text evidence="4">Amino-acid biosynthesis; L-methionine biosynthesis via de novo pathway; O-acetyl-L-homoserine from L-homoserine: step 1/1.</text>
</comment>
<dbReference type="Gene3D" id="3.40.50.880">
    <property type="match status" value="1"/>
</dbReference>
<dbReference type="STRING" id="481719.LASUN_08620"/>
<sequence>MTANALNGFLNAEQKWDNHEVTNPLSILVLNLMPTRENTEQQFLTRFSEISTDAELTFMYPQSHHFRGTSREDIERDYVCLDRIRDCHYDGLIVTGAPVETLPFNQVDYWNEIETIIDWARTHCTECLYECWAAQACLFHDFGIRKHQLISKLFGIFPADKINPASEIAQGFVRPEQLRMPQSRHTGIVLDEDDLPADLVVDVSSTETGPIILSSAKRHSTYITGHPEYSEGTLALEYYRDLYEQMPIRLPRNYFIDQDSGTVDYSWKSSSIQIYDNWTKIIEKKKVGLSI</sequence>
<dbReference type="CDD" id="cd03131">
    <property type="entry name" value="GATase1_HTS"/>
    <property type="match status" value="1"/>
</dbReference>
<evidence type="ECO:0000256" key="1">
    <source>
        <dbReference type="ARBA" id="ARBA00022605"/>
    </source>
</evidence>
<name>A0A1E7XDR1_9LACO</name>
<feature type="binding site" evidence="4">
    <location>
        <position position="152"/>
    </location>
    <ligand>
        <name>substrate</name>
    </ligand>
</feature>
<evidence type="ECO:0000256" key="3">
    <source>
        <dbReference type="ARBA" id="ARBA00023315"/>
    </source>
</evidence>
<dbReference type="InterPro" id="IPR029062">
    <property type="entry name" value="Class_I_gatase-like"/>
</dbReference>
<keyword evidence="2 4" id="KW-0808">Transferase</keyword>
<feature type="active site" evidence="4">
    <location>
        <position position="228"/>
    </location>
</feature>
<dbReference type="HAMAP" id="MF_00295">
    <property type="entry name" value="MetA_acyltransf"/>
    <property type="match status" value="1"/>
</dbReference>
<proteinExistence type="inferred from homology"/>
<feature type="binding site" evidence="4">
    <location>
        <position position="240"/>
    </location>
    <ligand>
        <name>substrate</name>
    </ligand>
</feature>
<dbReference type="PANTHER" id="PTHR20919:SF0">
    <property type="entry name" value="HOMOSERINE O-SUCCINYLTRANSFERASE"/>
    <property type="match status" value="1"/>
</dbReference>
<comment type="catalytic activity">
    <reaction evidence="4">
        <text>L-homoserine + acetyl-CoA = O-acetyl-L-homoserine + CoA</text>
        <dbReference type="Rhea" id="RHEA:13701"/>
        <dbReference type="ChEBI" id="CHEBI:57287"/>
        <dbReference type="ChEBI" id="CHEBI:57288"/>
        <dbReference type="ChEBI" id="CHEBI:57476"/>
        <dbReference type="ChEBI" id="CHEBI:57716"/>
        <dbReference type="EC" id="2.3.1.31"/>
    </reaction>
</comment>
<keyword evidence="4" id="KW-0963">Cytoplasm</keyword>
<evidence type="ECO:0000313" key="6">
    <source>
        <dbReference type="EMBL" id="OFA11253.1"/>
    </source>
</evidence>
<gene>
    <name evidence="6" type="primary">metA</name>
    <name evidence="4" type="synonym">metAA</name>
    <name evidence="6" type="ORF">LASUN_08620</name>
</gene>
<dbReference type="PIRSF" id="PIRSF000450">
    <property type="entry name" value="H_ser_succinyltr"/>
    <property type="match status" value="1"/>
</dbReference>
<dbReference type="EMBL" id="MIQE01000010">
    <property type="protein sequence ID" value="OFA11253.1"/>
    <property type="molecule type" value="Genomic_DNA"/>
</dbReference>
<dbReference type="GO" id="GO:0004414">
    <property type="term" value="F:homoserine O-acetyltransferase activity"/>
    <property type="evidence" value="ECO:0007669"/>
    <property type="project" value="UniProtKB-EC"/>
</dbReference>